<protein>
    <submittedName>
        <fullName evidence="2">Uncharacterized protein</fullName>
    </submittedName>
</protein>
<keyword evidence="3" id="KW-1185">Reference proteome</keyword>
<accession>A0A835IVL5</accession>
<reference evidence="2 3" key="1">
    <citation type="submission" date="2020-10" db="EMBL/GenBank/DDBJ databases">
        <title>The Coptis chinensis genome and diversification of protoberbering-type alkaloids.</title>
        <authorList>
            <person name="Wang B."/>
            <person name="Shu S."/>
            <person name="Song C."/>
            <person name="Liu Y."/>
        </authorList>
    </citation>
    <scope>NUCLEOTIDE SEQUENCE [LARGE SCALE GENOMIC DNA]</scope>
    <source>
        <strain evidence="2">HL-2020</strain>
        <tissue evidence="2">Leaf</tissue>
    </source>
</reference>
<evidence type="ECO:0000313" key="2">
    <source>
        <dbReference type="EMBL" id="KAF9623087.1"/>
    </source>
</evidence>
<dbReference type="EMBL" id="JADFTS010000002">
    <property type="protein sequence ID" value="KAF9623087.1"/>
    <property type="molecule type" value="Genomic_DNA"/>
</dbReference>
<comment type="caution">
    <text evidence="2">The sequence shown here is derived from an EMBL/GenBank/DDBJ whole genome shotgun (WGS) entry which is preliminary data.</text>
</comment>
<dbReference type="Proteomes" id="UP000631114">
    <property type="component" value="Unassembled WGS sequence"/>
</dbReference>
<name>A0A835IVL5_9MAGN</name>
<proteinExistence type="predicted"/>
<evidence type="ECO:0000313" key="3">
    <source>
        <dbReference type="Proteomes" id="UP000631114"/>
    </source>
</evidence>
<dbReference type="AlphaFoldDB" id="A0A835IVL5"/>
<sequence>MLIAQNKWKEVQVQTFGQAQPSCSRDQERAPISTEGLSKDSPVIISEEGAKAQEGLSNENEALAPLRDGSQIVIHAEVQATNWFETDFEATEVVNFIEEEEVEEGLPEANTEEQLAYSFKKGSVQKEYNLDTSEEEREKEYFSDHISSEDGSEIAGMVASPRFAIGFVQK</sequence>
<organism evidence="2 3">
    <name type="scientific">Coptis chinensis</name>
    <dbReference type="NCBI Taxonomy" id="261450"/>
    <lineage>
        <taxon>Eukaryota</taxon>
        <taxon>Viridiplantae</taxon>
        <taxon>Streptophyta</taxon>
        <taxon>Embryophyta</taxon>
        <taxon>Tracheophyta</taxon>
        <taxon>Spermatophyta</taxon>
        <taxon>Magnoliopsida</taxon>
        <taxon>Ranunculales</taxon>
        <taxon>Ranunculaceae</taxon>
        <taxon>Coptidoideae</taxon>
        <taxon>Coptis</taxon>
    </lineage>
</organism>
<gene>
    <name evidence="2" type="ORF">IFM89_036484</name>
</gene>
<feature type="region of interest" description="Disordered" evidence="1">
    <location>
        <begin position="17"/>
        <end position="41"/>
    </location>
</feature>
<evidence type="ECO:0000256" key="1">
    <source>
        <dbReference type="SAM" id="MobiDB-lite"/>
    </source>
</evidence>